<feature type="transmembrane region" description="Helical" evidence="1">
    <location>
        <begin position="72"/>
        <end position="92"/>
    </location>
</feature>
<name>A0A0D6N047_9PROT</name>
<sequence>MTSKRYLAELFLCLVVYCVLLSLFIFLFTQHKLHGLWQPAAALLPMIPGCAFCWVVIREFRRIDELQRKIQFDALVFSFTGTALLTFSYGFLEVVGFPSLSLFVVWPVMALLWNIGIVWAKRHYQ</sequence>
<evidence type="ECO:0000313" key="2">
    <source>
        <dbReference type="EMBL" id="GAN59294.1"/>
    </source>
</evidence>
<feature type="transmembrane region" description="Helical" evidence="1">
    <location>
        <begin position="98"/>
        <end position="120"/>
    </location>
</feature>
<dbReference type="Proteomes" id="UP000321891">
    <property type="component" value="Unassembled WGS sequence"/>
</dbReference>
<dbReference type="EMBL" id="BAMV01000003">
    <property type="protein sequence ID" value="GAN59294.1"/>
    <property type="molecule type" value="Genomic_DNA"/>
</dbReference>
<keyword evidence="1" id="KW-1133">Transmembrane helix</keyword>
<feature type="transmembrane region" description="Helical" evidence="1">
    <location>
        <begin position="7"/>
        <end position="28"/>
    </location>
</feature>
<keyword evidence="5" id="KW-1185">Reference proteome</keyword>
<comment type="caution">
    <text evidence="2">The sequence shown here is derived from an EMBL/GenBank/DDBJ whole genome shotgun (WGS) entry which is preliminary data.</text>
</comment>
<keyword evidence="1" id="KW-0472">Membrane</keyword>
<protein>
    <submittedName>
        <fullName evidence="2">Uncharacterized protein</fullName>
    </submittedName>
</protein>
<dbReference type="Proteomes" id="UP000032671">
    <property type="component" value="Unassembled WGS sequence"/>
</dbReference>
<accession>A0A6N3SRG5</accession>
<feature type="transmembrane region" description="Helical" evidence="1">
    <location>
        <begin position="40"/>
        <end position="60"/>
    </location>
</feature>
<reference evidence="3 5" key="2">
    <citation type="submission" date="2019-07" db="EMBL/GenBank/DDBJ databases">
        <title>Whole genome shotgun sequence of Acetobacter cibinongensis NBRC 16605.</title>
        <authorList>
            <person name="Hosoyama A."/>
            <person name="Uohara A."/>
            <person name="Ohji S."/>
            <person name="Ichikawa N."/>
        </authorList>
    </citation>
    <scope>NUCLEOTIDE SEQUENCE [LARGE SCALE GENOMIC DNA]</scope>
    <source>
        <strain evidence="3 5">NBRC 16605</strain>
    </source>
</reference>
<evidence type="ECO:0000313" key="4">
    <source>
        <dbReference type="Proteomes" id="UP000032671"/>
    </source>
</evidence>
<evidence type="ECO:0000313" key="3">
    <source>
        <dbReference type="EMBL" id="GEL59043.1"/>
    </source>
</evidence>
<evidence type="ECO:0000256" key="1">
    <source>
        <dbReference type="SAM" id="Phobius"/>
    </source>
</evidence>
<dbReference type="RefSeq" id="WP_048837391.1">
    <property type="nucleotide sequence ID" value="NZ_BAMV01000003.1"/>
</dbReference>
<gene>
    <name evidence="2" type="ORF">Abci_003_057</name>
    <name evidence="3" type="ORF">ACI01nite_16450</name>
</gene>
<dbReference type="EMBL" id="BJVU01000006">
    <property type="protein sequence ID" value="GEL59043.1"/>
    <property type="molecule type" value="Genomic_DNA"/>
</dbReference>
<dbReference type="AlphaFoldDB" id="A0A0D6N047"/>
<dbReference type="STRING" id="1231339.Abci_003_057"/>
<organism evidence="2 4">
    <name type="scientific">Acetobacter cibinongensis</name>
    <dbReference type="NCBI Taxonomy" id="146475"/>
    <lineage>
        <taxon>Bacteria</taxon>
        <taxon>Pseudomonadati</taxon>
        <taxon>Pseudomonadota</taxon>
        <taxon>Alphaproteobacteria</taxon>
        <taxon>Acetobacterales</taxon>
        <taxon>Acetobacteraceae</taxon>
        <taxon>Acetobacter</taxon>
    </lineage>
</organism>
<keyword evidence="1" id="KW-0812">Transmembrane</keyword>
<reference evidence="2 4" key="1">
    <citation type="submission" date="2012-11" db="EMBL/GenBank/DDBJ databases">
        <title>Whole genome sequence of Acetobacter cibinongensis 4H-1.</title>
        <authorList>
            <person name="Azuma Y."/>
            <person name="Higashiura N."/>
            <person name="Hirakawa H."/>
            <person name="Matsushita K."/>
        </authorList>
    </citation>
    <scope>NUCLEOTIDE SEQUENCE [LARGE SCALE GENOMIC DNA]</scope>
    <source>
        <strain evidence="2 4">4H-1</strain>
    </source>
</reference>
<proteinExistence type="predicted"/>
<accession>A0A0D6N047</accession>
<evidence type="ECO:0000313" key="5">
    <source>
        <dbReference type="Proteomes" id="UP000321891"/>
    </source>
</evidence>